<dbReference type="Proteomes" id="UP000030853">
    <property type="component" value="Unassembled WGS sequence"/>
</dbReference>
<proteinExistence type="inferred from homology"/>
<dbReference type="RefSeq" id="WP_039336952.1">
    <property type="nucleotide sequence ID" value="NZ_JTJJ01000146.1"/>
</dbReference>
<reference evidence="6 7" key="1">
    <citation type="submission" date="2014-11" db="EMBL/GenBank/DDBJ databases">
        <title>Genome sequencing of Pantoea rodasii ND03.</title>
        <authorList>
            <person name="Muhamad Yunos N.Y."/>
            <person name="Chan K.-G."/>
        </authorList>
    </citation>
    <scope>NUCLEOTIDE SEQUENCE [LARGE SCALE GENOMIC DNA]</scope>
    <source>
        <strain evidence="6 7">ND03</strain>
    </source>
</reference>
<dbReference type="InterPro" id="IPR005119">
    <property type="entry name" value="LysR_subst-bd"/>
</dbReference>
<dbReference type="InterPro" id="IPR036390">
    <property type="entry name" value="WH_DNA-bd_sf"/>
</dbReference>
<keyword evidence="2" id="KW-0805">Transcription regulation</keyword>
<evidence type="ECO:0000256" key="3">
    <source>
        <dbReference type="ARBA" id="ARBA00023125"/>
    </source>
</evidence>
<dbReference type="PANTHER" id="PTHR30126">
    <property type="entry name" value="HTH-TYPE TRANSCRIPTIONAL REGULATOR"/>
    <property type="match status" value="1"/>
</dbReference>
<dbReference type="EMBL" id="JTJJ01000146">
    <property type="protein sequence ID" value="KHJ65288.1"/>
    <property type="molecule type" value="Genomic_DNA"/>
</dbReference>
<evidence type="ECO:0000256" key="1">
    <source>
        <dbReference type="ARBA" id="ARBA00009437"/>
    </source>
</evidence>
<protein>
    <submittedName>
        <fullName evidence="6">LysR family transcriptional regulator</fullName>
    </submittedName>
</protein>
<dbReference type="PANTHER" id="PTHR30126:SF2">
    <property type="entry name" value="HTH-TYPE TRANSCRIPTIONAL REGULATOR YJIE"/>
    <property type="match status" value="1"/>
</dbReference>
<gene>
    <name evidence="6" type="ORF">QU24_25440</name>
</gene>
<comment type="caution">
    <text evidence="6">The sequence shown here is derived from an EMBL/GenBank/DDBJ whole genome shotgun (WGS) entry which is preliminary data.</text>
</comment>
<evidence type="ECO:0000256" key="4">
    <source>
        <dbReference type="ARBA" id="ARBA00023163"/>
    </source>
</evidence>
<dbReference type="Pfam" id="PF00126">
    <property type="entry name" value="HTH_1"/>
    <property type="match status" value="1"/>
</dbReference>
<dbReference type="InterPro" id="IPR000847">
    <property type="entry name" value="LysR_HTH_N"/>
</dbReference>
<dbReference type="Gene3D" id="3.40.190.10">
    <property type="entry name" value="Periplasmic binding protein-like II"/>
    <property type="match status" value="2"/>
</dbReference>
<dbReference type="AlphaFoldDB" id="A0A0B1QWX8"/>
<evidence type="ECO:0000313" key="7">
    <source>
        <dbReference type="Proteomes" id="UP000030853"/>
    </source>
</evidence>
<dbReference type="GO" id="GO:0000976">
    <property type="term" value="F:transcription cis-regulatory region binding"/>
    <property type="evidence" value="ECO:0007669"/>
    <property type="project" value="TreeGrafter"/>
</dbReference>
<comment type="similarity">
    <text evidence="1">Belongs to the LysR transcriptional regulatory family.</text>
</comment>
<keyword evidence="4" id="KW-0804">Transcription</keyword>
<dbReference type="PRINTS" id="PR00039">
    <property type="entry name" value="HTHLYSR"/>
</dbReference>
<dbReference type="InterPro" id="IPR036388">
    <property type="entry name" value="WH-like_DNA-bd_sf"/>
</dbReference>
<organism evidence="6 7">
    <name type="scientific">Pantoea rodasii</name>
    <dbReference type="NCBI Taxonomy" id="1076549"/>
    <lineage>
        <taxon>Bacteria</taxon>
        <taxon>Pseudomonadati</taxon>
        <taxon>Pseudomonadota</taxon>
        <taxon>Gammaproteobacteria</taxon>
        <taxon>Enterobacterales</taxon>
        <taxon>Erwiniaceae</taxon>
        <taxon>Pantoea</taxon>
    </lineage>
</organism>
<dbReference type="SUPFAM" id="SSF53850">
    <property type="entry name" value="Periplasmic binding protein-like II"/>
    <property type="match status" value="1"/>
</dbReference>
<dbReference type="CDD" id="cd05466">
    <property type="entry name" value="PBP2_LTTR_substrate"/>
    <property type="match status" value="1"/>
</dbReference>
<evidence type="ECO:0000313" key="6">
    <source>
        <dbReference type="EMBL" id="KHJ65288.1"/>
    </source>
</evidence>
<dbReference type="Pfam" id="PF03466">
    <property type="entry name" value="LysR_substrate"/>
    <property type="match status" value="1"/>
</dbReference>
<name>A0A0B1QWX8_9GAMM</name>
<dbReference type="Gene3D" id="1.10.10.10">
    <property type="entry name" value="Winged helix-like DNA-binding domain superfamily/Winged helix DNA-binding domain"/>
    <property type="match status" value="1"/>
</dbReference>
<dbReference type="GO" id="GO:0003700">
    <property type="term" value="F:DNA-binding transcription factor activity"/>
    <property type="evidence" value="ECO:0007669"/>
    <property type="project" value="InterPro"/>
</dbReference>
<sequence>MELKWFEDFLSVARCYSFTRAADERHITQSALSRRIRQLEEWLGVPLFDRNTYPVTLTPEGQTFLATASETVFSMTHLRHDLHQRYSSRTAVLRFAMLNTLSLTFFPDWIQRLNLQPNLSYIRLCNQKPTFAEHIATLHSGETDFLLTYAHDAVSLIHQLAPYPMVQLGRERAIAVCRPDSGGKPLYPVSADGGAIPWLSYGQHTFFAHALAQMLIKRPLPLEPVYENGMSVNLKAMVLAGGGVAWLPLSLIHEELASGSLVRADDSSWDISLAIRLYRQPILQNPQAEQIWLRACNGEAVNAA</sequence>
<dbReference type="PROSITE" id="PS50931">
    <property type="entry name" value="HTH_LYSR"/>
    <property type="match status" value="1"/>
</dbReference>
<keyword evidence="3" id="KW-0238">DNA-binding</keyword>
<evidence type="ECO:0000259" key="5">
    <source>
        <dbReference type="PROSITE" id="PS50931"/>
    </source>
</evidence>
<evidence type="ECO:0000256" key="2">
    <source>
        <dbReference type="ARBA" id="ARBA00023015"/>
    </source>
</evidence>
<dbReference type="FunFam" id="1.10.10.10:FF:000001">
    <property type="entry name" value="LysR family transcriptional regulator"/>
    <property type="match status" value="1"/>
</dbReference>
<accession>A0A0B1QWX8</accession>
<feature type="domain" description="HTH lysR-type" evidence="5">
    <location>
        <begin position="1"/>
        <end position="58"/>
    </location>
</feature>
<dbReference type="SUPFAM" id="SSF46785">
    <property type="entry name" value="Winged helix' DNA-binding domain"/>
    <property type="match status" value="1"/>
</dbReference>